<evidence type="ECO:0000313" key="3">
    <source>
        <dbReference type="Proteomes" id="UP000886998"/>
    </source>
</evidence>
<dbReference type="EMBL" id="BMAV01027724">
    <property type="protein sequence ID" value="GFS61793.1"/>
    <property type="molecule type" value="Genomic_DNA"/>
</dbReference>
<name>A0A8X6KNE3_9ARAC</name>
<accession>A0A8X6KNE3</accession>
<dbReference type="AlphaFoldDB" id="A0A8X6KNE3"/>
<keyword evidence="3" id="KW-1185">Reference proteome</keyword>
<dbReference type="OrthoDB" id="6020750at2759"/>
<dbReference type="InterPro" id="IPR040676">
    <property type="entry name" value="DUF5641"/>
</dbReference>
<dbReference type="PANTHER" id="PTHR47331">
    <property type="entry name" value="PHD-TYPE DOMAIN-CONTAINING PROTEIN"/>
    <property type="match status" value="1"/>
</dbReference>
<dbReference type="Proteomes" id="UP000886998">
    <property type="component" value="Unassembled WGS sequence"/>
</dbReference>
<dbReference type="Pfam" id="PF18701">
    <property type="entry name" value="DUF5641"/>
    <property type="match status" value="1"/>
</dbReference>
<proteinExistence type="predicted"/>
<feature type="domain" description="DUF5641" evidence="1">
    <location>
        <begin position="232"/>
        <end position="319"/>
    </location>
</feature>
<evidence type="ECO:0000313" key="2">
    <source>
        <dbReference type="EMBL" id="GFS61793.1"/>
    </source>
</evidence>
<organism evidence="2 3">
    <name type="scientific">Trichonephila inaurata madagascariensis</name>
    <dbReference type="NCBI Taxonomy" id="2747483"/>
    <lineage>
        <taxon>Eukaryota</taxon>
        <taxon>Metazoa</taxon>
        <taxon>Ecdysozoa</taxon>
        <taxon>Arthropoda</taxon>
        <taxon>Chelicerata</taxon>
        <taxon>Arachnida</taxon>
        <taxon>Araneae</taxon>
        <taxon>Araneomorphae</taxon>
        <taxon>Entelegynae</taxon>
        <taxon>Araneoidea</taxon>
        <taxon>Nephilidae</taxon>
        <taxon>Trichonephila</taxon>
        <taxon>Trichonephila inaurata</taxon>
    </lineage>
</organism>
<sequence>MINQCYKIQFKIQDYTNPNLQPYSCSNGRSHIVEKPYLLARHPQDSDFTDALEFATEERKHTVTTNLSLNDSDCNFFKWTKRISKFSSIVRTLAYVKRFLLNAKLATNGQKDSLLKGNLSEKELEILLLIQKDTFGKTRRLIPPTFFVYIDSDGLRVETKIFCTNNGDYLTRPILLPGKHELVLRLIEETHRIYKHTGVLTSPSIFLHDQTEFCVEDLDQNGMQNLRKCERHLHAVKHKFKTRFQKEYNSNLKQTSNKLQTPPSIRDIVLIRLNNKKRVDWPLSKVIEIYKEFDSVPRVARLKTWSGELIRPIQRLCRLKPSGKIGENMRELITPHTPEVVEL</sequence>
<evidence type="ECO:0000259" key="1">
    <source>
        <dbReference type="Pfam" id="PF18701"/>
    </source>
</evidence>
<reference evidence="2" key="1">
    <citation type="submission" date="2020-08" db="EMBL/GenBank/DDBJ databases">
        <title>Multicomponent nature underlies the extraordinary mechanical properties of spider dragline silk.</title>
        <authorList>
            <person name="Kono N."/>
            <person name="Nakamura H."/>
            <person name="Mori M."/>
            <person name="Yoshida Y."/>
            <person name="Ohtoshi R."/>
            <person name="Malay A.D."/>
            <person name="Moran D.A.P."/>
            <person name="Tomita M."/>
            <person name="Numata K."/>
            <person name="Arakawa K."/>
        </authorList>
    </citation>
    <scope>NUCLEOTIDE SEQUENCE</scope>
</reference>
<comment type="caution">
    <text evidence="2">The sequence shown here is derived from an EMBL/GenBank/DDBJ whole genome shotgun (WGS) entry which is preliminary data.</text>
</comment>
<gene>
    <name evidence="2" type="ORF">TNIN_332971</name>
</gene>
<protein>
    <submittedName>
        <fullName evidence="2">Integrase catalytic domain-containing protein</fullName>
    </submittedName>
</protein>